<proteinExistence type="predicted"/>
<gene>
    <name evidence="1" type="ORF">BC793_12829</name>
</gene>
<dbReference type="OrthoDB" id="4227064at2"/>
<evidence type="ECO:0000313" key="1">
    <source>
        <dbReference type="EMBL" id="PWK33239.1"/>
    </source>
</evidence>
<dbReference type="EMBL" id="QGGR01000028">
    <property type="protein sequence ID" value="PWK33239.1"/>
    <property type="molecule type" value="Genomic_DNA"/>
</dbReference>
<protein>
    <submittedName>
        <fullName evidence="1">Uncharacterized protein</fullName>
    </submittedName>
</protein>
<dbReference type="Proteomes" id="UP000245697">
    <property type="component" value="Unassembled WGS sequence"/>
</dbReference>
<accession>A0A316EMA3</accession>
<name>A0A316EMA3_9ACTN</name>
<reference evidence="1 2" key="1">
    <citation type="submission" date="2018-05" db="EMBL/GenBank/DDBJ databases">
        <title>Genomic Encyclopedia of Archaeal and Bacterial Type Strains, Phase II (KMG-II): from individual species to whole genera.</title>
        <authorList>
            <person name="Goeker M."/>
        </authorList>
    </citation>
    <scope>NUCLEOTIDE SEQUENCE [LARGE SCALE GENOMIC DNA]</scope>
    <source>
        <strain evidence="1 2">DSM 45184</strain>
    </source>
</reference>
<evidence type="ECO:0000313" key="2">
    <source>
        <dbReference type="Proteomes" id="UP000245697"/>
    </source>
</evidence>
<comment type="caution">
    <text evidence="1">The sequence shown here is derived from an EMBL/GenBank/DDBJ whole genome shotgun (WGS) entry which is preliminary data.</text>
</comment>
<dbReference type="AlphaFoldDB" id="A0A316EMA3"/>
<sequence length="103" mass="10981">MTMTDCGTFNLSQGEELPESATRCLVEAVKTGYPAHLKATRLTTEGDPTPVTYAGGVDGRVEVVTDSRQDGFGTPGITRQICTGPVALPELDFDQCSEPTPFE</sequence>
<organism evidence="1 2">
    <name type="scientific">Actinoplanes xinjiangensis</name>
    <dbReference type="NCBI Taxonomy" id="512350"/>
    <lineage>
        <taxon>Bacteria</taxon>
        <taxon>Bacillati</taxon>
        <taxon>Actinomycetota</taxon>
        <taxon>Actinomycetes</taxon>
        <taxon>Micromonosporales</taxon>
        <taxon>Micromonosporaceae</taxon>
        <taxon>Actinoplanes</taxon>
    </lineage>
</organism>
<dbReference type="RefSeq" id="WP_146246661.1">
    <property type="nucleotide sequence ID" value="NZ_BONA01000083.1"/>
</dbReference>
<keyword evidence="2" id="KW-1185">Reference proteome</keyword>